<evidence type="ECO:0000259" key="4">
    <source>
        <dbReference type="Pfam" id="PF00326"/>
    </source>
</evidence>
<dbReference type="AlphaFoldDB" id="A0A0J7XXR0"/>
<dbReference type="Gene3D" id="3.40.50.1820">
    <property type="entry name" value="alpha/beta hydrolase"/>
    <property type="match status" value="1"/>
</dbReference>
<dbReference type="EMBL" id="JACU01000004">
    <property type="protein sequence ID" value="KMS56018.1"/>
    <property type="molecule type" value="Genomic_DNA"/>
</dbReference>
<dbReference type="RefSeq" id="WP_169795027.1">
    <property type="nucleotide sequence ID" value="NZ_KQ130453.1"/>
</dbReference>
<gene>
    <name evidence="5" type="ORF">V474_13455</name>
</gene>
<protein>
    <recommendedName>
        <fullName evidence="4">Peptidase S9 prolyl oligopeptidase catalytic domain-containing protein</fullName>
    </recommendedName>
</protein>
<keyword evidence="2" id="KW-0720">Serine protease</keyword>
<dbReference type="InterPro" id="IPR029058">
    <property type="entry name" value="AB_hydrolase_fold"/>
</dbReference>
<evidence type="ECO:0000256" key="3">
    <source>
        <dbReference type="SAM" id="SignalP"/>
    </source>
</evidence>
<keyword evidence="6" id="KW-1185">Reference proteome</keyword>
<dbReference type="PATRIC" id="fig|1114963.3.peg.1498"/>
<organism evidence="5 6">
    <name type="scientific">Novosphingobium barchaimii LL02</name>
    <dbReference type="NCBI Taxonomy" id="1114963"/>
    <lineage>
        <taxon>Bacteria</taxon>
        <taxon>Pseudomonadati</taxon>
        <taxon>Pseudomonadota</taxon>
        <taxon>Alphaproteobacteria</taxon>
        <taxon>Sphingomonadales</taxon>
        <taxon>Sphingomonadaceae</taxon>
        <taxon>Novosphingobium</taxon>
    </lineage>
</organism>
<dbReference type="SUPFAM" id="SSF53474">
    <property type="entry name" value="alpha/beta-Hydrolases"/>
    <property type="match status" value="1"/>
</dbReference>
<dbReference type="PANTHER" id="PTHR42776:SF27">
    <property type="entry name" value="DIPEPTIDYL PEPTIDASE FAMILY MEMBER 6"/>
    <property type="match status" value="1"/>
</dbReference>
<dbReference type="PANTHER" id="PTHR42776">
    <property type="entry name" value="SERINE PEPTIDASE S9 FAMILY MEMBER"/>
    <property type="match status" value="1"/>
</dbReference>
<dbReference type="Proteomes" id="UP000052268">
    <property type="component" value="Unassembled WGS sequence"/>
</dbReference>
<keyword evidence="1" id="KW-0378">Hydrolase</keyword>
<comment type="caution">
    <text evidence="5">The sequence shown here is derived from an EMBL/GenBank/DDBJ whole genome shotgun (WGS) entry which is preliminary data.</text>
</comment>
<accession>A0A0J7XXR0</accession>
<feature type="signal peptide" evidence="3">
    <location>
        <begin position="1"/>
        <end position="18"/>
    </location>
</feature>
<dbReference type="GO" id="GO:0006508">
    <property type="term" value="P:proteolysis"/>
    <property type="evidence" value="ECO:0007669"/>
    <property type="project" value="InterPro"/>
</dbReference>
<dbReference type="Gene3D" id="2.120.10.30">
    <property type="entry name" value="TolB, C-terminal domain"/>
    <property type="match status" value="1"/>
</dbReference>
<dbReference type="InterPro" id="IPR011659">
    <property type="entry name" value="WD40"/>
</dbReference>
<evidence type="ECO:0000256" key="2">
    <source>
        <dbReference type="ARBA" id="ARBA00022825"/>
    </source>
</evidence>
<keyword evidence="2" id="KW-0645">Protease</keyword>
<dbReference type="InterPro" id="IPR001375">
    <property type="entry name" value="Peptidase_S9_cat"/>
</dbReference>
<dbReference type="Pfam" id="PF00326">
    <property type="entry name" value="Peptidase_S9"/>
    <property type="match status" value="1"/>
</dbReference>
<reference evidence="5 6" key="1">
    <citation type="journal article" date="2015" name="G3 (Bethesda)">
        <title>Insights into Ongoing Evolution of the Hexachlorocyclohexane Catabolic Pathway from Comparative Genomics of Ten Sphingomonadaceae Strains.</title>
        <authorList>
            <person name="Pearce S.L."/>
            <person name="Oakeshott J.G."/>
            <person name="Pandey G."/>
        </authorList>
    </citation>
    <scope>NUCLEOTIDE SEQUENCE [LARGE SCALE GENOMIC DNA]</scope>
    <source>
        <strain evidence="5 6">LL02</strain>
    </source>
</reference>
<dbReference type="SUPFAM" id="SSF82171">
    <property type="entry name" value="DPP6 N-terminal domain-like"/>
    <property type="match status" value="1"/>
</dbReference>
<evidence type="ECO:0000313" key="5">
    <source>
        <dbReference type="EMBL" id="KMS56018.1"/>
    </source>
</evidence>
<dbReference type="InterPro" id="IPR011042">
    <property type="entry name" value="6-blade_b-propeller_TolB-like"/>
</dbReference>
<dbReference type="InterPro" id="IPR053536">
    <property type="entry name" value="Lasso_peptide_isopeptidase"/>
</dbReference>
<evidence type="ECO:0000313" key="6">
    <source>
        <dbReference type="Proteomes" id="UP000052268"/>
    </source>
</evidence>
<dbReference type="NCBIfam" id="NF033523">
    <property type="entry name" value="lasso_peptidase"/>
    <property type="match status" value="1"/>
</dbReference>
<keyword evidence="3" id="KW-0732">Signal</keyword>
<sequence>MFALLAFSSIAFPGHAFANRCALPAPGASPTQPGEIITARDLSALRDFGDLGVAPTTSPFELSPRGDIVALRLRQADADNDTYCTSIVLVPTDPKRSPHVVDDGGDIVSAKGDIYGLAEIPVGTPKATFISWSPSGAHLAYTKVRGSGSEIWVYDHATSSVRQIFISPVDIQALAWSSDGKRILFTSRVGETAALEKITAEGRNGYHYDDRFWPLSSDRPLLSSAIPSVDQAVDLESGRPKEFDVRDVDALRPRSNGPKGSLAFAQIPAGSRSAWTTQAGDGSAGKSELHVSVGARQLTCHWETCSNIAMFWWTTGKGLLYQRRTGFGNSRTEFYTWQPGTAAPRLLLSTTDALFGCRMADDRLICAQETSTNPRKIVAISPNDGGRAPLFEPNPDFAHFSLGEVRRLEWANDFGIATFGDLVLPPGYHRGAKLPLVIVQYDSRGFLRGGTGDEYPIQPLAAQGFAVLSFNRPPWYGSLQNAGDELASMKASIKGWGDRKSNLSSLNSIIVQLADEGIIDAKRVAITGLSDGASTATFALSNSTLFSAAILSTCCEAASTLAVAGDGLYSFYTSIGYPRSQDESQLFWQEGSLIGASAARPVPVLIQASSDEYRMALMTYRNLKDRGWPIDMYVYPNEGHVKTSASHRLSIYLRNIDWLKTQFSVVPENPN</sequence>
<evidence type="ECO:0000256" key="1">
    <source>
        <dbReference type="ARBA" id="ARBA00022801"/>
    </source>
</evidence>
<dbReference type="GO" id="GO:0004252">
    <property type="term" value="F:serine-type endopeptidase activity"/>
    <property type="evidence" value="ECO:0007669"/>
    <property type="project" value="TreeGrafter"/>
</dbReference>
<feature type="chain" id="PRO_5005292185" description="Peptidase S9 prolyl oligopeptidase catalytic domain-containing protein" evidence="3">
    <location>
        <begin position="19"/>
        <end position="671"/>
    </location>
</feature>
<feature type="domain" description="Peptidase S9 prolyl oligopeptidase catalytic" evidence="4">
    <location>
        <begin position="512"/>
        <end position="663"/>
    </location>
</feature>
<dbReference type="Pfam" id="PF07676">
    <property type="entry name" value="PD40"/>
    <property type="match status" value="1"/>
</dbReference>
<proteinExistence type="predicted"/>
<name>A0A0J7XXR0_9SPHN</name>